<reference evidence="14 15" key="1">
    <citation type="submission" date="2017-08" db="EMBL/GenBank/DDBJ databases">
        <title>USMARCv1.0.</title>
        <authorList>
            <person name="Hannum G.I."/>
            <person name="Koren S."/>
            <person name="Schroeder S.G."/>
            <person name="Chin S.C."/>
            <person name="Nonneman D.J."/>
            <person name="Becker S.A."/>
            <person name="Rosen B.D."/>
            <person name="Bickhart D.M."/>
            <person name="Putnam N.H."/>
            <person name="Green R.E."/>
            <person name="Tuggle C.K."/>
            <person name="Liu H."/>
            <person name="Rohrer G.A."/>
            <person name="Warr A."/>
            <person name="Hall R."/>
            <person name="Kim K."/>
            <person name="Hume D.A."/>
            <person name="Talbot R."/>
            <person name="Chow W."/>
            <person name="Howe K."/>
            <person name="Schwartz A.S."/>
            <person name="Watson M."/>
            <person name="Archibald A.L."/>
            <person name="Phillippy A.M."/>
            <person name="Smith T.P.L."/>
        </authorList>
    </citation>
    <scope>NUCLEOTIDE SEQUENCE [LARGE SCALE GENOMIC DNA]</scope>
</reference>
<evidence type="ECO:0000256" key="6">
    <source>
        <dbReference type="ARBA" id="ARBA00022840"/>
    </source>
</evidence>
<feature type="domain" description="ABC transporter" evidence="13">
    <location>
        <begin position="3216"/>
        <end position="3448"/>
    </location>
</feature>
<dbReference type="Proteomes" id="UP000314985">
    <property type="component" value="Chromosome 9"/>
</dbReference>
<dbReference type="PANTHER" id="PTHR19229">
    <property type="entry name" value="ATP-BINDING CASSETTE TRANSPORTER SUBFAMILY A ABCA"/>
    <property type="match status" value="1"/>
</dbReference>
<keyword evidence="4" id="KW-0677">Repeat</keyword>
<keyword evidence="2" id="KW-0813">Transport</keyword>
<dbReference type="SMART" id="SM00382">
    <property type="entry name" value="AAA"/>
    <property type="match status" value="2"/>
</dbReference>
<dbReference type="InterPro" id="IPR003439">
    <property type="entry name" value="ABC_transporter-like_ATP-bd"/>
</dbReference>
<reference evidence="14" key="2">
    <citation type="submission" date="2025-08" db="UniProtKB">
        <authorList>
            <consortium name="Ensembl"/>
        </authorList>
    </citation>
    <scope>IDENTIFICATION</scope>
</reference>
<dbReference type="FunFam" id="3.40.50.300:FF:000689">
    <property type="entry name" value="ATP binding cassette subfamily A member 12"/>
    <property type="match status" value="1"/>
</dbReference>
<dbReference type="PROSITE" id="PS50893">
    <property type="entry name" value="ABC_TRANSPORTER_2"/>
    <property type="match status" value="2"/>
</dbReference>
<dbReference type="GO" id="GO:0005524">
    <property type="term" value="F:ATP binding"/>
    <property type="evidence" value="ECO:0007669"/>
    <property type="project" value="UniProtKB-KW"/>
</dbReference>
<feature type="transmembrane region" description="Helical" evidence="12">
    <location>
        <begin position="3079"/>
        <end position="3103"/>
    </location>
</feature>
<evidence type="ECO:0000256" key="9">
    <source>
        <dbReference type="ARBA" id="ARBA00023055"/>
    </source>
</evidence>
<proteinExistence type="predicted"/>
<dbReference type="InterPro" id="IPR027417">
    <property type="entry name" value="P-loop_NTPase"/>
</dbReference>
<dbReference type="InterPro" id="IPR013525">
    <property type="entry name" value="ABC2_TM"/>
</dbReference>
<dbReference type="InterPro" id="IPR056264">
    <property type="entry name" value="R2_ABCA1-4-like"/>
</dbReference>
<dbReference type="InterPro" id="IPR003593">
    <property type="entry name" value="AAA+_ATPase"/>
</dbReference>
<dbReference type="GO" id="GO:0006869">
    <property type="term" value="P:lipid transport"/>
    <property type="evidence" value="ECO:0007669"/>
    <property type="project" value="UniProtKB-KW"/>
</dbReference>
<dbReference type="SUPFAM" id="SSF52540">
    <property type="entry name" value="P-loop containing nucleoside triphosphate hydrolases"/>
    <property type="match status" value="2"/>
</dbReference>
<evidence type="ECO:0000259" key="13">
    <source>
        <dbReference type="PROSITE" id="PS50893"/>
    </source>
</evidence>
<feature type="domain" description="ABC transporter" evidence="13">
    <location>
        <begin position="4061"/>
        <end position="4299"/>
    </location>
</feature>
<dbReference type="CDD" id="cd03263">
    <property type="entry name" value="ABC_subfamily_A"/>
    <property type="match status" value="2"/>
</dbReference>
<keyword evidence="10 12" id="KW-0472">Membrane</keyword>
<comment type="subcellular location">
    <subcellularLocation>
        <location evidence="1">Cytoplasmic vesicle membrane</location>
        <topology evidence="1">Multi-pass membrane protein</topology>
    </subcellularLocation>
</comment>
<dbReference type="InterPro" id="IPR026082">
    <property type="entry name" value="ABCA"/>
</dbReference>
<keyword evidence="3 12" id="KW-0812">Transmembrane</keyword>
<dbReference type="Pfam" id="PF12698">
    <property type="entry name" value="ABC2_membrane_3"/>
    <property type="match status" value="2"/>
</dbReference>
<keyword evidence="8 12" id="KW-1133">Transmembrane helix</keyword>
<dbReference type="PROSITE" id="PS00211">
    <property type="entry name" value="ABC_TRANSPORTER_1"/>
    <property type="match status" value="1"/>
</dbReference>
<evidence type="ECO:0000256" key="12">
    <source>
        <dbReference type="SAM" id="Phobius"/>
    </source>
</evidence>
<evidence type="ECO:0000256" key="8">
    <source>
        <dbReference type="ARBA" id="ARBA00022989"/>
    </source>
</evidence>
<feature type="transmembrane region" description="Helical" evidence="12">
    <location>
        <begin position="24"/>
        <end position="45"/>
    </location>
</feature>
<feature type="transmembrane region" description="Helical" evidence="12">
    <location>
        <begin position="3816"/>
        <end position="3837"/>
    </location>
</feature>
<evidence type="ECO:0000256" key="4">
    <source>
        <dbReference type="ARBA" id="ARBA00022737"/>
    </source>
</evidence>
<keyword evidence="9" id="KW-0445">Lipid transport</keyword>
<dbReference type="Ensembl" id="ENSSSCT00070016025.1">
    <property type="protein sequence ID" value="ENSSSCP00070013262.1"/>
    <property type="gene ID" value="ENSSSCG00070008214.1"/>
</dbReference>
<dbReference type="GO" id="GO:0016887">
    <property type="term" value="F:ATP hydrolysis activity"/>
    <property type="evidence" value="ECO:0007669"/>
    <property type="project" value="InterPro"/>
</dbReference>
<accession>A0A4X1TAW2</accession>
<dbReference type="GO" id="GO:0032376">
    <property type="term" value="P:positive regulation of cholesterol transport"/>
    <property type="evidence" value="ECO:0007669"/>
    <property type="project" value="UniProtKB-ARBA"/>
</dbReference>
<evidence type="ECO:0000256" key="1">
    <source>
        <dbReference type="ARBA" id="ARBA00004439"/>
    </source>
</evidence>
<dbReference type="GO" id="GO:0030659">
    <property type="term" value="C:cytoplasmic vesicle membrane"/>
    <property type="evidence" value="ECO:0007669"/>
    <property type="project" value="UniProtKB-SubCell"/>
</dbReference>
<dbReference type="GO" id="GO:0140359">
    <property type="term" value="F:ABC-type transporter activity"/>
    <property type="evidence" value="ECO:0007669"/>
    <property type="project" value="InterPro"/>
</dbReference>
<evidence type="ECO:0000256" key="3">
    <source>
        <dbReference type="ARBA" id="ARBA00022692"/>
    </source>
</evidence>
<feature type="transmembrane region" description="Helical" evidence="12">
    <location>
        <begin position="2988"/>
        <end position="3009"/>
    </location>
</feature>
<organism evidence="14 15">
    <name type="scientific">Sus scrofa</name>
    <name type="common">Pig</name>
    <dbReference type="NCBI Taxonomy" id="9823"/>
    <lineage>
        <taxon>Eukaryota</taxon>
        <taxon>Metazoa</taxon>
        <taxon>Chordata</taxon>
        <taxon>Craniata</taxon>
        <taxon>Vertebrata</taxon>
        <taxon>Euteleostomi</taxon>
        <taxon>Mammalia</taxon>
        <taxon>Eutheria</taxon>
        <taxon>Laurasiatheria</taxon>
        <taxon>Artiodactyla</taxon>
        <taxon>Suina</taxon>
        <taxon>Suidae</taxon>
        <taxon>Sus</taxon>
    </lineage>
</organism>
<evidence type="ECO:0000256" key="7">
    <source>
        <dbReference type="ARBA" id="ARBA00022967"/>
    </source>
</evidence>
<keyword evidence="7" id="KW-1278">Translocase</keyword>
<feature type="transmembrane region" description="Helical" evidence="12">
    <location>
        <begin position="3053"/>
        <end position="3073"/>
    </location>
</feature>
<keyword evidence="6" id="KW-0067">ATP-binding</keyword>
<keyword evidence="11" id="KW-0968">Cytoplasmic vesicle</keyword>
<dbReference type="Gene3D" id="3.40.50.300">
    <property type="entry name" value="P-loop containing nucleotide triphosphate hydrolases"/>
    <property type="match status" value="2"/>
</dbReference>
<feature type="transmembrane region" description="Helical" evidence="12">
    <location>
        <begin position="3890"/>
        <end position="3908"/>
    </location>
</feature>
<evidence type="ECO:0000313" key="14">
    <source>
        <dbReference type="Ensembl" id="ENSSSCP00070013262.1"/>
    </source>
</evidence>
<dbReference type="Pfam" id="PF00005">
    <property type="entry name" value="ABC_tran"/>
    <property type="match status" value="2"/>
</dbReference>
<evidence type="ECO:0000256" key="11">
    <source>
        <dbReference type="ARBA" id="ARBA00023329"/>
    </source>
</evidence>
<keyword evidence="5" id="KW-0547">Nucleotide-binding</keyword>
<protein>
    <recommendedName>
        <fullName evidence="13">ABC transporter domain-containing protein</fullName>
    </recommendedName>
</protein>
<feature type="transmembrane region" description="Helical" evidence="12">
    <location>
        <begin position="3928"/>
        <end position="3948"/>
    </location>
</feature>
<evidence type="ECO:0000313" key="15">
    <source>
        <dbReference type="Proteomes" id="UP000314985"/>
    </source>
</evidence>
<evidence type="ECO:0000256" key="10">
    <source>
        <dbReference type="ARBA" id="ARBA00023136"/>
    </source>
</evidence>
<name>A0A4X1TAW2_PIG</name>
<dbReference type="FunFam" id="3.40.50.300:FF:000298">
    <property type="entry name" value="ATP-binding cassette sub-family A member 12"/>
    <property type="match status" value="1"/>
</dbReference>
<evidence type="ECO:0000256" key="2">
    <source>
        <dbReference type="ARBA" id="ARBA00022448"/>
    </source>
</evidence>
<dbReference type="InterPro" id="IPR017871">
    <property type="entry name" value="ABC_transporter-like_CS"/>
</dbReference>
<feature type="transmembrane region" description="Helical" evidence="12">
    <location>
        <begin position="2944"/>
        <end position="2967"/>
    </location>
</feature>
<evidence type="ECO:0000256" key="5">
    <source>
        <dbReference type="ARBA" id="ARBA00022741"/>
    </source>
</evidence>
<dbReference type="Pfam" id="PF23321">
    <property type="entry name" value="R1_ABCA1"/>
    <property type="match status" value="1"/>
</dbReference>
<feature type="transmembrane region" description="Helical" evidence="12">
    <location>
        <begin position="3015"/>
        <end position="3041"/>
    </location>
</feature>
<feature type="transmembrane region" description="Helical" evidence="12">
    <location>
        <begin position="3858"/>
        <end position="3884"/>
    </location>
</feature>
<dbReference type="PANTHER" id="PTHR19229:SF113">
    <property type="entry name" value="ATP-BINDING CASSETTE SUB-FAMILY A MEMBER 13"/>
    <property type="match status" value="1"/>
</dbReference>
<feature type="transmembrane region" description="Helical" evidence="12">
    <location>
        <begin position="3124"/>
        <end position="3147"/>
    </location>
</feature>
<sequence length="4400" mass="493369">MGRAGRQFRALLWKNWLSRIRHPVLSLAEFFWPCILFMILTVLRFQEPPRERDNCYLQPRDLPSQGVFPFVRGLLCNTGSRCRNTSYERSMEHHFRCPHRKVDDLAFLKEMQDLAKEVYEVMDEARNLQKLWVERSQTPDSSFGSSFITMDLNKTEEVLAKLESLHRQPHVWEFLLLLPRLRSDNDQSEDVAGDWFSLFSLNFLSDVLVSGYRYTLSLIELVWDPQKVRADLKSQFGFGDLHTDRILNYSAQLQEIPTDSSLERMVCSALSGSSEDEGDRGGHPGDCDPRWSAAKNYLVREVSQLHLYKQVFAQWRRGGLLQKALAGPSRGLEALRNQSAEGSPLWKVAEALHTAFLLLNDTLAASGPQGHHTSTRIVQEGLEGLEGLVCGHNSSREASALHKLLESVEDANRLLQEVVTGHTNTTVLEPEDSPGWQDLDTQLLAASLPCSRLLRLLGAEVSQGDCKDQLMSIVLFHTLKKVQLFLEQTPSWKAFLGFVRKTCELARFVNKQESFQDGLLDKSESPCYEENMDWKIISDNYFAFLNNLLKTPKTSLSRLLNSTKELLMVEKKLQPLEDEQINLLLSFMEFLEKLLVPNPFDSSSVPKFHTLLSLPESILNISYLWTDHLTRLESDTAGVDTQKLLESGKEMIEKVQTLENLWRKKESRNSLRFLELLLYEMHPKLLELWIYDISARERAKLEVLSTLLNFSDPEDERILSKSFSFSQLFHSDGRQSPARKMDFVHLSEIVINSLYELGLLRQEQVSDAVGTVHALRNTSKLFSALSEPQKKDISKILTHVYLHVFQDKDSALFLQIYSSFYQYVYTFLSIQSRESLLPFLTQISEHILDITRQFNFQNISKAFAFFYETTEVLGGISQVPYCQQLLSIFNFLELQAQSLMSKEAPEMQVIHATLTGLKQLFVTDADFRNSVFQYVSQLLHGSGEALPGNECFVLNNKSLPSVHYSVEKGSASRLPWAQMLSNLTAEGSAFPRFAAVHCTVSWLQMWTGICRSASQVFRLNLGVLTSLHVGLTQLLDELESAVPVPQTCRGLFPTHHPAGLILHLFRNVTQADGFHSWDDFLNLRGLWVALSDGLVRVKLLNLDHVEKSLLTMETALAQLKSFPLHTNGSREFLSSLLDVFIELSNTSAYIDRNVPLRNHFLSKDLTDYEVRFADVLANLRETISFLKNVSHDQDLLSCADIFQNVTEFILEDTVSRLKGCSRWIDIITHLCRMLSNSSFSQGRLQGVVRRFRDAEDKMNSALKLVTWVLNVMMEPDCSLNTSNMNCVNSYLKNMTDFLNVILTAVLEKEEVPKFEILLTVLNDSTNQVRLIISNVTRDFDAAPQSNWKHFTELILKPTEMSAEMPLLFQNIWLHLVALGKKIQTLAKASSPPTLKNNTSSETEKILNAFATSPKEKEMHGLGDSFYQLASYLAFNLSHDPQSSPQITSPEIITKAVGLSIQLMRDAFNFLRPSVYHNIPQEPEKLQVLKTVTSLMHTLKNADIHLLAEQLGQVGEGLMNFFRNISRLGSGTLGVSFFVDLMEKFVDSSHSWNVNHLLRLSRLFPRGDVDTVVDLYYLLPHAVGLLQRVVDKNVTEALKDAYNFTLLHGISLSDVTKEDFAIVIKTLLDTTELISDNPEILPEALTCLPVFWCWNRTASGLQQHPKSEACNAHELTSLFYSKVAGILAHLHLSPLSEDSPCLNETSQREVSRKVACVVHELMDWMSILLELSEAFHVKTSLVETVQGFWYKALPFVLSSGNQSHGSISELCPGGPVKQVALQVIGKLKNVDLTKVTSDENLLNKLASLNKTLNVTEGAEAPVRNTSSLNLGRIIDLLSRDENLENRTNSVVSLFMTLLNANLTGRSLEALSSFIKETGATYNFEALWLELEQIMTDLTHDFRIRSLFSEINKEMQMINSVTLQNITLQLILEIIEDFLLAIKNRFHKYANKDDSKMIQTFLLTANQSLPDDTTLWTKNIAAFLSHLENISREDNFDVALLTHLLNQEQPTNFSVVQLLLESFLINSINNLVESSQEAVLNVSDADLQIMNFINLPLNHTQSEDGERTPLPPRSLVDFMEQLWKTFFSFLVKAHSGNRKYIVSIVPKEKLLELLKLDPFLTSTKADRWVPLLSALKESVYHLTESSFTLDDGEFRSAEVRERNKMDSGLEFLRVVNQLSARMNSSEDLSKLNQDLRDRAALETTKGFLGVIPGGGGESPVLDALLEMSNPLAVLGRADADMRGLATWVHSRVTLLKLAKNISGKAATVFKTGPGIEPASLWILVGFEKKNHNIKNALIVEWLVQDRTIESLLLGVFPPAENPPLATDILCATLSCQQGRIRSLVLSALQGVILVHDHSQELEKTWAFPHQLSCEGLRRNLSSTLESFRSSLEKAREQGCECGRRPAPGPQRTRRLVQSLEKILVSGNPIVTFLSNFTVTEDVKVKDLMQNVTRVTEELRSSLGISAETIGSILEANLSHSKVLQSTLTVALSGSCDQDSLRLLLELPEDGKSESATKELCGLPGATVYSLVVLMARNLDPRNFIYKTLLPSEARGLLSSLLHVISRLSRLLPKASYVLGHLPEFLQALKVTALLDVPDFEQVSDPSGDQARSSAFGTFQSLMKMVCKEQASFFSRSDTFMNLPRVNELLEDDKEKFNIPEDSTPFCLKLYQEILRSPNGALVWSFLKPVLHGKILYTPNTQDINKVIQKANYTFDFVDKLKTLSETLLNMSSDFQSSGTSQMLNQLQEALKNKFVRRFVESQLHVSIDKLTENLQKLGKWLGRMFSHTSAGRVRSLGRVLVNLSSCVVLNRFQALESVATLESKAQELMRKNSFLASVIFSNSFVGKNLSSQPPPLPPEVAYTIRTSVLYSMRTDVVRNPFWKFHPQSLPADGFKYNYIFVPLQDMIERAIVSVQTGQEALGPGTQAQAIPYPCHTSDLFLNNVGFFFPLIMMLMWMVSVASTVRKLVYEREIQLEEYMRVMGVSPAVHFLAWLLENVAVLTVSSAALAVILKTSGIFRYSNGCIIFLFLLDFGVSVVMLSYFLSAFFSRANTAALCTSLVYTVSFLPYIVLLVLHNQLSAVMQTFLCLLSTTAFGQGVFFVTFLEGQEAGMQWDNMYESPEQAGMTFGWVCWMILFDSGLYFVCGWYLSNLIPGAFGLRKPWYFPFTSSYWKDVCGLVVKRPCSPGPNLFFFGENVDDKGSSLQNGEGRLEGPPPGVALLSVTKEHEHRQAAVRDLTLTFHRDQITALLGTNGAGKSTVISLLTGLYPPTSGTIIVNGKSLQTELEAVRAELGVCPQRDVLFDTLTVLEHLLLFASLKAPQGPQEELRRQVDRTLRDVGLVQHRHKPTRALSGGMKRKLSVGIAFLGASRTVVLDEPTSGVDPCSRRGIWDILLKYREGRTVIFSTHHLDEAEALSDRVAVLQRGRLLCWGPPSSLTQAHSQGLRLTLTRQPSVLEVDHPKDTACATSLIQTYIPRASLRGCSGGELSYVIPQDADRACFRGLFQALDQNLQHLHLTGYGISDTTLEEVFLNLLQDSKKPSEAAPRMDLEPPEPSPGHCKSVTPLVQGGPLLLAQMAALLVKRLRHAGRAWKGTVANLLLPVLFVALAMGLFMVRPLAVDYPPLKLTPGHYDGAETYFFSSEYDDLGLARVLLRKFGDASCADGNPDLKSHTYFKVVSADLCGYKYTCPNGSTRAPYLTNGLGHRLLNLSGLRLEEYLLAPTEKPRLGGWSFGVRDPGQGQDAHSNISKPKPLAKVWYNQKGFHSLPSYLNHLNNLILWRFLPPGVDWRQYGITLYSHPCEWEGGGEGGLESIRQCGVALCIVLGFSILSASVGSSVVRDRVTGVKRLQHISGLGYRTYWFTNFLFDMLLYLVSVCLCVAVIAAFQLTAFTFRQNLAATALLLALFGYVRKPSVDVLISRIFSSSDVAFISYISLNFIFGLCTMLMTVMPRLLAIVSKAQHLQNIYDALKWVFTVFPQFCLGQGLVQLCYNQIKYDLTHNFGVDSYLAGQGTVLLLLRMLLHWDLWQRGHSAIQGTVTSSQDIDVEKEQMRVLKGRTSGDILVICNLSKSYTRFFKRTTAVQDISLGIRRGECFGLLGVNGAGKTTTFRMLNGDLRPTSGHAVIRTPMGEDVDLSLAGAAGVRIGYCPQQDALDELLTGWEHLHHYCSLRGIPKQCIPQVTADLVRRLHLEAHVDKPVAAYSGGTKRKLSTALALLGQPDLLFLDEPSSGMDPCSKRHLWDAVMKEVQEGCAVVLSSHSMDECEALCTRLAVVVDGSFRCLGSPQHIKNRFGDGYTVKIWLCKDANQHSAVSDCLKLYFPGIQFKGQHLNLLEYLVPKRWGCLADLFTVLETNKHSLRIEHYSVNQTTLEQVFINFATEQQSPPACPDLSADHHCPQHLPI</sequence>